<dbReference type="SUPFAM" id="SSF52980">
    <property type="entry name" value="Restriction endonuclease-like"/>
    <property type="match status" value="1"/>
</dbReference>
<name>A0A5M3T6N6_LIMPL</name>
<dbReference type="RefSeq" id="WP_006616396.1">
    <property type="nucleotide sequence ID" value="NZ_BIMW01000075.1"/>
</dbReference>
<sequence length="153" mass="16839">MDYLEIGALVNGIIASSEAVKQDLGRRFAAHLGLHPGSPGKDGGIDGYGVLGNKKIYFQCKLYRIPLDASFTADFCGNLVIHNADIGIMLSGVGYTQGYSDRLQAFHDNFPGNIPTHLLKLEDIFAETPAWKKAQFELPELRDLSNGEWSKIR</sequence>
<gene>
    <name evidence="1" type="ORF">NIES46_16010</name>
</gene>
<reference evidence="1 2" key="1">
    <citation type="journal article" date="2019" name="J Genomics">
        <title>The Draft Genome of a Hydrogen-producing Cyanobacterium, Arthrospira platensis NIES-46.</title>
        <authorList>
            <person name="Suzuki S."/>
            <person name="Yamaguchi H."/>
            <person name="Kawachi M."/>
        </authorList>
    </citation>
    <scope>NUCLEOTIDE SEQUENCE [LARGE SCALE GENOMIC DNA]</scope>
    <source>
        <strain evidence="1 2">NIES-46</strain>
    </source>
</reference>
<keyword evidence="2" id="KW-1185">Reference proteome</keyword>
<dbReference type="EMBL" id="BIMW01000075">
    <property type="protein sequence ID" value="GCE93550.1"/>
    <property type="molecule type" value="Genomic_DNA"/>
</dbReference>
<dbReference type="InterPro" id="IPR011335">
    <property type="entry name" value="Restrct_endonuc-II-like"/>
</dbReference>
<evidence type="ECO:0000313" key="1">
    <source>
        <dbReference type="EMBL" id="GCE93550.1"/>
    </source>
</evidence>
<proteinExistence type="predicted"/>
<evidence type="ECO:0008006" key="3">
    <source>
        <dbReference type="Google" id="ProtNLM"/>
    </source>
</evidence>
<dbReference type="Proteomes" id="UP000326169">
    <property type="component" value="Unassembled WGS sequence"/>
</dbReference>
<evidence type="ECO:0000313" key="2">
    <source>
        <dbReference type="Proteomes" id="UP000326169"/>
    </source>
</evidence>
<accession>A0A5M3T6N6</accession>
<dbReference type="GeneID" id="301682463"/>
<organism evidence="1 2">
    <name type="scientific">Limnospira platensis NIES-46</name>
    <dbReference type="NCBI Taxonomy" id="1236695"/>
    <lineage>
        <taxon>Bacteria</taxon>
        <taxon>Bacillati</taxon>
        <taxon>Cyanobacteriota</taxon>
        <taxon>Cyanophyceae</taxon>
        <taxon>Oscillatoriophycideae</taxon>
        <taxon>Oscillatoriales</taxon>
        <taxon>Sirenicapillariaceae</taxon>
        <taxon>Limnospira</taxon>
    </lineage>
</organism>
<protein>
    <recommendedName>
        <fullName evidence="3">Restriction endonuclease</fullName>
    </recommendedName>
</protein>
<comment type="caution">
    <text evidence="1">The sequence shown here is derived from an EMBL/GenBank/DDBJ whole genome shotgun (WGS) entry which is preliminary data.</text>
</comment>